<sequence>MSTDESTLALVASGSLDVADLEILTRLASLVDTSDPVPSGLVDRIGMALTIEALHAELAELHLVGEPALAVRADETSIEAGTITFTTDVLTVMISVHPEAGRVRVDGWAAPAGELTVELHQSGDVTTVTSDVDGRFSFSEVERGPARLVLRRPSDPQVPIVTPQIEL</sequence>
<dbReference type="Proteomes" id="UP000289954">
    <property type="component" value="Unassembled WGS sequence"/>
</dbReference>
<protein>
    <recommendedName>
        <fullName evidence="3">Carboxypeptidase regulatory-like domain-containing protein</fullName>
    </recommendedName>
</protein>
<keyword evidence="2" id="KW-1185">Reference proteome</keyword>
<name>A0A402DMN9_9CELL</name>
<dbReference type="OrthoDB" id="3689408at2"/>
<evidence type="ECO:0000313" key="1">
    <source>
        <dbReference type="EMBL" id="GCE75392.1"/>
    </source>
</evidence>
<gene>
    <name evidence="1" type="ORF">CBZ_04480</name>
</gene>
<evidence type="ECO:0000313" key="2">
    <source>
        <dbReference type="Proteomes" id="UP000289954"/>
    </source>
</evidence>
<evidence type="ECO:0008006" key="3">
    <source>
        <dbReference type="Google" id="ProtNLM"/>
    </source>
</evidence>
<comment type="caution">
    <text evidence="1">The sequence shown here is derived from an EMBL/GenBank/DDBJ whole genome shotgun (WGS) entry which is preliminary data.</text>
</comment>
<dbReference type="AlphaFoldDB" id="A0A402DMN9"/>
<dbReference type="RefSeq" id="WP_130779997.1">
    <property type="nucleotide sequence ID" value="NZ_BIMR01000021.1"/>
</dbReference>
<proteinExistence type="predicted"/>
<dbReference type="EMBL" id="BIMR01000021">
    <property type="protein sequence ID" value="GCE75392.1"/>
    <property type="molecule type" value="Genomic_DNA"/>
</dbReference>
<organism evidence="1 2">
    <name type="scientific">Cellulomonas biazotea</name>
    <dbReference type="NCBI Taxonomy" id="1709"/>
    <lineage>
        <taxon>Bacteria</taxon>
        <taxon>Bacillati</taxon>
        <taxon>Actinomycetota</taxon>
        <taxon>Actinomycetes</taxon>
        <taxon>Micrococcales</taxon>
        <taxon>Cellulomonadaceae</taxon>
        <taxon>Cellulomonas</taxon>
    </lineage>
</organism>
<accession>A0A402DMN9</accession>
<reference evidence="1 2" key="1">
    <citation type="submission" date="2019-01" db="EMBL/GenBank/DDBJ databases">
        <title>Draft genome sequence of Cellulomonas takizawaensis strain TKZ-21.</title>
        <authorList>
            <person name="Yamamura H."/>
            <person name="Hayashi T."/>
            <person name="Hamada M."/>
            <person name="Serisawa Y."/>
            <person name="Matsuyama K."/>
            <person name="Nakagawa Y."/>
            <person name="Otoguro M."/>
            <person name="Yanagida F."/>
            <person name="Hayakawa M."/>
        </authorList>
    </citation>
    <scope>NUCLEOTIDE SEQUENCE [LARGE SCALE GENOMIC DNA]</scope>
    <source>
        <strain evidence="1 2">NBRC12680</strain>
    </source>
</reference>